<dbReference type="EMBL" id="JAGKQM010001725">
    <property type="protein sequence ID" value="KAH0851448.1"/>
    <property type="molecule type" value="Genomic_DNA"/>
</dbReference>
<dbReference type="EMBL" id="JAGKQM010000012">
    <property type="protein sequence ID" value="KAH0898472.1"/>
    <property type="molecule type" value="Genomic_DNA"/>
</dbReference>
<proteinExistence type="predicted"/>
<evidence type="ECO:0000313" key="1">
    <source>
        <dbReference type="EMBL" id="KAH0851448.1"/>
    </source>
</evidence>
<protein>
    <submittedName>
        <fullName evidence="1">Uncharacterized protein</fullName>
    </submittedName>
</protein>
<gene>
    <name evidence="2" type="ORF">HID58_048040</name>
    <name evidence="1" type="ORF">HID58_094747</name>
</gene>
<dbReference type="Gene3D" id="2.30.30.100">
    <property type="match status" value="1"/>
</dbReference>
<evidence type="ECO:0000313" key="2">
    <source>
        <dbReference type="EMBL" id="KAH0898472.1"/>
    </source>
</evidence>
<sequence>MKPFLMRLNSETVSIELKNGTIADGTITGKIPPGGRGRGRGRDGYLKFLNLSDPYFRSKESTAEIIKEILEEQQRWFRDKCVSVAVPLTSTMVAPFKALENVEKSFELYSQVVITGNFSSMKKDP</sequence>
<name>A0ABQ7X6I8_BRANA</name>
<comment type="caution">
    <text evidence="1">The sequence shown here is derived from an EMBL/GenBank/DDBJ whole genome shotgun (WGS) entry which is preliminary data.</text>
</comment>
<reference evidence="1 3" key="1">
    <citation type="submission" date="2021-05" db="EMBL/GenBank/DDBJ databases">
        <title>Genome Assembly of Synthetic Allotetraploid Brassica napus Reveals Homoeologous Exchanges between Subgenomes.</title>
        <authorList>
            <person name="Davis J.T."/>
        </authorList>
    </citation>
    <scope>NUCLEOTIDE SEQUENCE [LARGE SCALE GENOMIC DNA]</scope>
    <source>
        <strain evidence="3">cv. Da-Ae</strain>
        <tissue evidence="1">Seedling</tissue>
    </source>
</reference>
<organism evidence="1 3">
    <name type="scientific">Brassica napus</name>
    <name type="common">Rape</name>
    <dbReference type="NCBI Taxonomy" id="3708"/>
    <lineage>
        <taxon>Eukaryota</taxon>
        <taxon>Viridiplantae</taxon>
        <taxon>Streptophyta</taxon>
        <taxon>Embryophyta</taxon>
        <taxon>Tracheophyta</taxon>
        <taxon>Spermatophyta</taxon>
        <taxon>Magnoliopsida</taxon>
        <taxon>eudicotyledons</taxon>
        <taxon>Gunneridae</taxon>
        <taxon>Pentapetalae</taxon>
        <taxon>rosids</taxon>
        <taxon>malvids</taxon>
        <taxon>Brassicales</taxon>
        <taxon>Brassicaceae</taxon>
        <taxon>Brassiceae</taxon>
        <taxon>Brassica</taxon>
    </lineage>
</organism>
<accession>A0ABQ7X6I8</accession>
<dbReference type="Proteomes" id="UP000824890">
    <property type="component" value="Unassembled WGS sequence"/>
</dbReference>
<keyword evidence="3" id="KW-1185">Reference proteome</keyword>
<evidence type="ECO:0000313" key="3">
    <source>
        <dbReference type="Proteomes" id="UP000824890"/>
    </source>
</evidence>